<reference evidence="1 2" key="1">
    <citation type="submission" date="2015-05" db="EMBL/GenBank/DDBJ databases">
        <title>Genome assembly of Archangium gephyra DSM 2261.</title>
        <authorList>
            <person name="Sharma G."/>
            <person name="Subramanian S."/>
        </authorList>
    </citation>
    <scope>NUCLEOTIDE SEQUENCE [LARGE SCALE GENOMIC DNA]</scope>
    <source>
        <strain evidence="1 2">DSM 2261</strain>
    </source>
</reference>
<sequence length="79" mass="8783">MQIREGQTLGSPDRTLFQCSTLGCQFADEACLEVFFEYGRSPALCLTLDVCQRLQCAKEGNECAIFDGFPGQVKCIKPR</sequence>
<name>A0AAC8QI15_9BACT</name>
<evidence type="ECO:0000313" key="1">
    <source>
        <dbReference type="EMBL" id="AKJ07475.1"/>
    </source>
</evidence>
<accession>A0AAC8QI15</accession>
<gene>
    <name evidence="1" type="ORF">AA314_09101</name>
</gene>
<protein>
    <submittedName>
        <fullName evidence="1">Uncharacterized protein</fullName>
    </submittedName>
</protein>
<proteinExistence type="predicted"/>
<dbReference type="KEGG" id="age:AA314_09101"/>
<evidence type="ECO:0000313" key="2">
    <source>
        <dbReference type="Proteomes" id="UP000035579"/>
    </source>
</evidence>
<dbReference type="EMBL" id="CP011509">
    <property type="protein sequence ID" value="AKJ07475.1"/>
    <property type="molecule type" value="Genomic_DNA"/>
</dbReference>
<dbReference type="Proteomes" id="UP000035579">
    <property type="component" value="Chromosome"/>
</dbReference>
<dbReference type="AlphaFoldDB" id="A0AAC8QI15"/>
<organism evidence="1 2">
    <name type="scientific">Archangium gephyra</name>
    <dbReference type="NCBI Taxonomy" id="48"/>
    <lineage>
        <taxon>Bacteria</taxon>
        <taxon>Pseudomonadati</taxon>
        <taxon>Myxococcota</taxon>
        <taxon>Myxococcia</taxon>
        <taxon>Myxococcales</taxon>
        <taxon>Cystobacterineae</taxon>
        <taxon>Archangiaceae</taxon>
        <taxon>Archangium</taxon>
    </lineage>
</organism>